<feature type="signal peptide" evidence="3">
    <location>
        <begin position="1"/>
        <end position="23"/>
    </location>
</feature>
<keyword evidence="1" id="KW-0378">Hydrolase</keyword>
<organism evidence="5 6">
    <name type="scientific">Luteibacter anthropi</name>
    <dbReference type="NCBI Taxonomy" id="564369"/>
    <lineage>
        <taxon>Bacteria</taxon>
        <taxon>Pseudomonadati</taxon>
        <taxon>Pseudomonadota</taxon>
        <taxon>Gammaproteobacteria</taxon>
        <taxon>Lysobacterales</taxon>
        <taxon>Rhodanobacteraceae</taxon>
        <taxon>Luteibacter</taxon>
    </lineage>
</organism>
<evidence type="ECO:0000259" key="4">
    <source>
        <dbReference type="PROSITE" id="PS51910"/>
    </source>
</evidence>
<dbReference type="InterPro" id="IPR001579">
    <property type="entry name" value="Glyco_hydro_18_chit_AS"/>
</dbReference>
<proteinExistence type="predicted"/>
<name>A0A7X5ZH38_9GAMM</name>
<dbReference type="AlphaFoldDB" id="A0A7X5ZH38"/>
<evidence type="ECO:0000313" key="5">
    <source>
        <dbReference type="EMBL" id="NII05359.1"/>
    </source>
</evidence>
<gene>
    <name evidence="5" type="ORF">HBF25_03025</name>
</gene>
<dbReference type="InterPro" id="IPR017853">
    <property type="entry name" value="GH"/>
</dbReference>
<evidence type="ECO:0000256" key="1">
    <source>
        <dbReference type="ARBA" id="ARBA00022801"/>
    </source>
</evidence>
<accession>A0A7X5ZH38</accession>
<keyword evidence="3" id="KW-0732">Signal</keyword>
<evidence type="ECO:0000256" key="3">
    <source>
        <dbReference type="SAM" id="SignalP"/>
    </source>
</evidence>
<feature type="domain" description="GH18" evidence="4">
    <location>
        <begin position="24"/>
        <end position="276"/>
    </location>
</feature>
<keyword evidence="2" id="KW-0326">Glycosidase</keyword>
<dbReference type="Proteomes" id="UP000490980">
    <property type="component" value="Unassembled WGS sequence"/>
</dbReference>
<dbReference type="SUPFAM" id="SSF51445">
    <property type="entry name" value="(Trans)glycosidases"/>
    <property type="match status" value="1"/>
</dbReference>
<dbReference type="EMBL" id="JAARLZ010000002">
    <property type="protein sequence ID" value="NII05359.1"/>
    <property type="molecule type" value="Genomic_DNA"/>
</dbReference>
<feature type="chain" id="PRO_5030816765" description="GH18 domain-containing protein" evidence="3">
    <location>
        <begin position="24"/>
        <end position="293"/>
    </location>
</feature>
<comment type="caution">
    <text evidence="5">The sequence shown here is derived from an EMBL/GenBank/DDBJ whole genome shotgun (WGS) entry which is preliminary data.</text>
</comment>
<protein>
    <recommendedName>
        <fullName evidence="4">GH18 domain-containing protein</fullName>
    </recommendedName>
</protein>
<sequence>MSCKSISLALCLGACLASGAASAANNVVFLNNPSLQDVKDVGNFTVHGTGKPFFNELVLFAANINGASADKPVLYYNTEMSNILSKNIDTVKALQKKGIKVQIAYLGNHQNAGWSCNMSKTVATGLADLMVADVVKYGLDGIDVDDEYSSCSGNTTAFYNVLSAIKSNPDFDGKILSKALWSDSAYFKSTTNVAKLLTEGYEMTYNENVTNLAFYNTAGMGKNQLLLGIDPGNTPSSRVYDVAKSVASGGYAGVMIWAPNGRLSTSSAATYYTNILKAQTGSTDSAVDYVSSP</sequence>
<keyword evidence="6" id="KW-1185">Reference proteome</keyword>
<dbReference type="GO" id="GO:0005975">
    <property type="term" value="P:carbohydrate metabolic process"/>
    <property type="evidence" value="ECO:0007669"/>
    <property type="project" value="InterPro"/>
</dbReference>
<reference evidence="5 6" key="1">
    <citation type="submission" date="2020-03" db="EMBL/GenBank/DDBJ databases">
        <authorList>
            <person name="Lai Q."/>
        </authorList>
    </citation>
    <scope>NUCLEOTIDE SEQUENCE [LARGE SCALE GENOMIC DNA]</scope>
    <source>
        <strain evidence="5 6">CCUG 25036</strain>
    </source>
</reference>
<dbReference type="PROSITE" id="PS51910">
    <property type="entry name" value="GH18_2"/>
    <property type="match status" value="1"/>
</dbReference>
<dbReference type="RefSeq" id="WP_166946477.1">
    <property type="nucleotide sequence ID" value="NZ_JAARLZ010000002.1"/>
</dbReference>
<dbReference type="PROSITE" id="PS01095">
    <property type="entry name" value="GH18_1"/>
    <property type="match status" value="1"/>
</dbReference>
<dbReference type="GO" id="GO:0004553">
    <property type="term" value="F:hydrolase activity, hydrolyzing O-glycosyl compounds"/>
    <property type="evidence" value="ECO:0007669"/>
    <property type="project" value="InterPro"/>
</dbReference>
<evidence type="ECO:0000313" key="6">
    <source>
        <dbReference type="Proteomes" id="UP000490980"/>
    </source>
</evidence>
<evidence type="ECO:0000256" key="2">
    <source>
        <dbReference type="ARBA" id="ARBA00023295"/>
    </source>
</evidence>
<dbReference type="Gene3D" id="3.20.20.80">
    <property type="entry name" value="Glycosidases"/>
    <property type="match status" value="1"/>
</dbReference>
<dbReference type="InterPro" id="IPR001223">
    <property type="entry name" value="Glyco_hydro18_cat"/>
</dbReference>